<feature type="repeat" description="PPR" evidence="2">
    <location>
        <begin position="40"/>
        <end position="74"/>
    </location>
</feature>
<dbReference type="Gene3D" id="1.25.40.10">
    <property type="entry name" value="Tetratricopeptide repeat domain"/>
    <property type="match status" value="5"/>
</dbReference>
<dbReference type="PANTHER" id="PTHR47926">
    <property type="entry name" value="PENTATRICOPEPTIDE REPEAT-CONTAINING PROTEIN"/>
    <property type="match status" value="1"/>
</dbReference>
<dbReference type="AlphaFoldDB" id="A0A0K9NJ64"/>
<proteinExistence type="predicted"/>
<dbReference type="NCBIfam" id="TIGR00756">
    <property type="entry name" value="PPR"/>
    <property type="match status" value="2"/>
</dbReference>
<dbReference type="InterPro" id="IPR002885">
    <property type="entry name" value="PPR_rpt"/>
</dbReference>
<protein>
    <submittedName>
        <fullName evidence="3">Putative Pentatricopeptide repeat-containing protein</fullName>
    </submittedName>
</protein>
<dbReference type="FunFam" id="1.25.40.10:FF:000344">
    <property type="entry name" value="Pentatricopeptide repeat-containing protein"/>
    <property type="match status" value="1"/>
</dbReference>
<dbReference type="InterPro" id="IPR011990">
    <property type="entry name" value="TPR-like_helical_dom_sf"/>
</dbReference>
<dbReference type="InterPro" id="IPR046848">
    <property type="entry name" value="E_motif"/>
</dbReference>
<evidence type="ECO:0000313" key="4">
    <source>
        <dbReference type="Proteomes" id="UP000036987"/>
    </source>
</evidence>
<gene>
    <name evidence="3" type="ORF">ZOSMA_91G00750</name>
</gene>
<evidence type="ECO:0000256" key="1">
    <source>
        <dbReference type="ARBA" id="ARBA00022737"/>
    </source>
</evidence>
<name>A0A0K9NJ64_ZOSMR</name>
<dbReference type="GO" id="GO:0009451">
    <property type="term" value="P:RNA modification"/>
    <property type="evidence" value="ECO:0000318"/>
    <property type="project" value="GO_Central"/>
</dbReference>
<dbReference type="Pfam" id="PF13041">
    <property type="entry name" value="PPR_2"/>
    <property type="match status" value="1"/>
</dbReference>
<evidence type="ECO:0000256" key="2">
    <source>
        <dbReference type="PROSITE-ProRule" id="PRU00708"/>
    </source>
</evidence>
<accession>A0A0K9NJ64</accession>
<dbReference type="FunFam" id="1.25.40.10:FF:000090">
    <property type="entry name" value="Pentatricopeptide repeat-containing protein, chloroplastic"/>
    <property type="match status" value="1"/>
</dbReference>
<dbReference type="PANTHER" id="PTHR47926:SF452">
    <property type="entry name" value="PENTATRICOPEPTIDE REPEAT-CONTAINING PROTEIN"/>
    <property type="match status" value="1"/>
</dbReference>
<feature type="repeat" description="PPR" evidence="2">
    <location>
        <begin position="266"/>
        <end position="300"/>
    </location>
</feature>
<organism evidence="3 4">
    <name type="scientific">Zostera marina</name>
    <name type="common">Eelgrass</name>
    <dbReference type="NCBI Taxonomy" id="29655"/>
    <lineage>
        <taxon>Eukaryota</taxon>
        <taxon>Viridiplantae</taxon>
        <taxon>Streptophyta</taxon>
        <taxon>Embryophyta</taxon>
        <taxon>Tracheophyta</taxon>
        <taxon>Spermatophyta</taxon>
        <taxon>Magnoliopsida</taxon>
        <taxon>Liliopsida</taxon>
        <taxon>Zosteraceae</taxon>
        <taxon>Zostera</taxon>
    </lineage>
</organism>
<dbReference type="PROSITE" id="PS51375">
    <property type="entry name" value="PPR"/>
    <property type="match status" value="4"/>
</dbReference>
<feature type="repeat" description="PPR" evidence="2">
    <location>
        <begin position="367"/>
        <end position="397"/>
    </location>
</feature>
<keyword evidence="4" id="KW-1185">Reference proteome</keyword>
<sequence length="589" mass="65532">MKPGRILELKSLLHNCSKTRSLRHGIVLHSLLIKMGFSSDLVVSNHLINMYSKCGRTGDARKLFDVMPIRNLVSWSAMISGLNQAGMFSAAILFFNNMDVEPNEHVYSTIFSACGGQNLSELVFTGRQLHSRVLKNGYIGVSFVANSLISMYLKSDLFDNAFDVFTTMDEVNSVSCNVMIVGFAVNGQIEKSLKLFKDIRPDMFSFSAMLQGFSGDFFLLSELHCQAMKFGLDVTSFVGNVILTMYSDTGSIREAEKVFWTIKEHDIISFNTFMAACLHCNAHSAALGVYREMMEHRFEDDNFTLATSLTACSGLGSINFGIQIHARLIRTKPDIDIQVCNALMNMYAKCGSMSHAQSVFNGMPRQNLVSWNTVITGLGNNGQGREAIKMFDKMVSNTNNAMPNSVTFVALLMACNHSGLMSEGISYYEKMESVYHITPRIEHLACMVDLLGRSGRLEEAEDHINASNLEVHRCNQIVWGSLLSSCRIHGNVVIGERVARRLLQLQPTATSPYVLMANLRASDSRWQGVARARKLLKASTAVNKEPGWSYVEVNGGFTKFTVGDFSHFRIAEIKMILIGLNLNAKKYGF</sequence>
<feature type="repeat" description="PPR" evidence="2">
    <location>
        <begin position="336"/>
        <end position="366"/>
    </location>
</feature>
<dbReference type="GO" id="GO:0003723">
    <property type="term" value="F:RNA binding"/>
    <property type="evidence" value="ECO:0000318"/>
    <property type="project" value="GO_Central"/>
</dbReference>
<reference evidence="4" key="1">
    <citation type="journal article" date="2016" name="Nature">
        <title>The genome of the seagrass Zostera marina reveals angiosperm adaptation to the sea.</title>
        <authorList>
            <person name="Olsen J.L."/>
            <person name="Rouze P."/>
            <person name="Verhelst B."/>
            <person name="Lin Y.-C."/>
            <person name="Bayer T."/>
            <person name="Collen J."/>
            <person name="Dattolo E."/>
            <person name="De Paoli E."/>
            <person name="Dittami S."/>
            <person name="Maumus F."/>
            <person name="Michel G."/>
            <person name="Kersting A."/>
            <person name="Lauritano C."/>
            <person name="Lohaus R."/>
            <person name="Toepel M."/>
            <person name="Tonon T."/>
            <person name="Vanneste K."/>
            <person name="Amirebrahimi M."/>
            <person name="Brakel J."/>
            <person name="Bostroem C."/>
            <person name="Chovatia M."/>
            <person name="Grimwood J."/>
            <person name="Jenkins J.W."/>
            <person name="Jueterbock A."/>
            <person name="Mraz A."/>
            <person name="Stam W.T."/>
            <person name="Tice H."/>
            <person name="Bornberg-Bauer E."/>
            <person name="Green P.J."/>
            <person name="Pearson G.A."/>
            <person name="Procaccini G."/>
            <person name="Duarte C.M."/>
            <person name="Schmutz J."/>
            <person name="Reusch T.B.H."/>
            <person name="Van de Peer Y."/>
        </authorList>
    </citation>
    <scope>NUCLEOTIDE SEQUENCE [LARGE SCALE GENOMIC DNA]</scope>
    <source>
        <strain evidence="4">cv. Finnish</strain>
    </source>
</reference>
<evidence type="ECO:0000313" key="3">
    <source>
        <dbReference type="EMBL" id="KMZ56809.1"/>
    </source>
</evidence>
<dbReference type="InterPro" id="IPR046960">
    <property type="entry name" value="PPR_At4g14850-like_plant"/>
</dbReference>
<dbReference type="Pfam" id="PF01535">
    <property type="entry name" value="PPR"/>
    <property type="match status" value="5"/>
</dbReference>
<dbReference type="EMBL" id="LFYR01002138">
    <property type="protein sequence ID" value="KMZ56809.1"/>
    <property type="molecule type" value="Genomic_DNA"/>
</dbReference>
<keyword evidence="1" id="KW-0677">Repeat</keyword>
<dbReference type="OMA" id="AGFGNHG"/>
<dbReference type="OrthoDB" id="185373at2759"/>
<dbReference type="Pfam" id="PF20431">
    <property type="entry name" value="E_motif"/>
    <property type="match status" value="1"/>
</dbReference>
<comment type="caution">
    <text evidence="3">The sequence shown here is derived from an EMBL/GenBank/DDBJ whole genome shotgun (WGS) entry which is preliminary data.</text>
</comment>
<dbReference type="Proteomes" id="UP000036987">
    <property type="component" value="Unassembled WGS sequence"/>
</dbReference>